<organism evidence="1 2">
    <name type="scientific">Streptomyces axinellae</name>
    <dbReference type="NCBI Taxonomy" id="552788"/>
    <lineage>
        <taxon>Bacteria</taxon>
        <taxon>Bacillati</taxon>
        <taxon>Actinomycetota</taxon>
        <taxon>Actinomycetes</taxon>
        <taxon>Kitasatosporales</taxon>
        <taxon>Streptomycetaceae</taxon>
        <taxon>Streptomyces</taxon>
    </lineage>
</organism>
<protein>
    <submittedName>
        <fullName evidence="1">Uncharacterized protein</fullName>
    </submittedName>
</protein>
<comment type="caution">
    <text evidence="1">The sequence shown here is derived from an EMBL/GenBank/DDBJ whole genome shotgun (WGS) entry which is preliminary data.</text>
</comment>
<evidence type="ECO:0000313" key="2">
    <source>
        <dbReference type="Proteomes" id="UP001501447"/>
    </source>
</evidence>
<proteinExistence type="predicted"/>
<gene>
    <name evidence="1" type="ORF">GCM10009863_66790</name>
</gene>
<dbReference type="Proteomes" id="UP001501447">
    <property type="component" value="Unassembled WGS sequence"/>
</dbReference>
<accession>A0ABN3R0J3</accession>
<dbReference type="RefSeq" id="WP_344570825.1">
    <property type="nucleotide sequence ID" value="NZ_BAAARJ010000038.1"/>
</dbReference>
<keyword evidence="2" id="KW-1185">Reference proteome</keyword>
<reference evidence="1 2" key="1">
    <citation type="journal article" date="2019" name="Int. J. Syst. Evol. Microbiol.">
        <title>The Global Catalogue of Microorganisms (GCM) 10K type strain sequencing project: providing services to taxonomists for standard genome sequencing and annotation.</title>
        <authorList>
            <consortium name="The Broad Institute Genomics Platform"/>
            <consortium name="The Broad Institute Genome Sequencing Center for Infectious Disease"/>
            <person name="Wu L."/>
            <person name="Ma J."/>
        </authorList>
    </citation>
    <scope>NUCLEOTIDE SEQUENCE [LARGE SCALE GENOMIC DNA]</scope>
    <source>
        <strain evidence="1 2">JCM 16373</strain>
    </source>
</reference>
<evidence type="ECO:0000313" key="1">
    <source>
        <dbReference type="EMBL" id="GAA2640309.1"/>
    </source>
</evidence>
<sequence>MTDRAILLSEEDLGNGWNEQLLLRVLAGMTPRAREIVRYIAEHGPVAPFDQVQDHFAHHAHPPLPREKFGGTMTSIKAAVRHCGPESRTPFLHRDERARTDTLSPAIAAAPAQAFAVLDAQPALAR</sequence>
<dbReference type="EMBL" id="BAAARJ010000038">
    <property type="protein sequence ID" value="GAA2640309.1"/>
    <property type="molecule type" value="Genomic_DNA"/>
</dbReference>
<name>A0ABN3R0J3_9ACTN</name>